<proteinExistence type="inferred from homology"/>
<dbReference type="AlphaFoldDB" id="A0A2S4UBV0"/>
<dbReference type="Proteomes" id="UP000239156">
    <property type="component" value="Unassembled WGS sequence"/>
</dbReference>
<dbReference type="EMBL" id="PKSL01000398">
    <property type="protein sequence ID" value="POV94666.1"/>
    <property type="molecule type" value="Genomic_DNA"/>
</dbReference>
<dbReference type="PANTHER" id="PTHR41391:SF1">
    <property type="entry name" value="RESTRICTION OF TELOMERE CAPPING PROTEIN 4"/>
    <property type="match status" value="1"/>
</dbReference>
<dbReference type="VEuPathDB" id="FungiDB:PSHT_07475"/>
<accession>A0A2S4UBV0</accession>
<organism evidence="10 11">
    <name type="scientific">Puccinia striiformis</name>
    <dbReference type="NCBI Taxonomy" id="27350"/>
    <lineage>
        <taxon>Eukaryota</taxon>
        <taxon>Fungi</taxon>
        <taxon>Dikarya</taxon>
        <taxon>Basidiomycota</taxon>
        <taxon>Pucciniomycotina</taxon>
        <taxon>Pucciniomycetes</taxon>
        <taxon>Pucciniales</taxon>
        <taxon>Pucciniaceae</taxon>
        <taxon>Puccinia</taxon>
    </lineage>
</organism>
<evidence type="ECO:0000256" key="5">
    <source>
        <dbReference type="ARBA" id="ARBA00015162"/>
    </source>
</evidence>
<feature type="domain" description="Restriction of telomere capping protein 4 C-terminal" evidence="9">
    <location>
        <begin position="243"/>
        <end position="327"/>
    </location>
</feature>
<protein>
    <recommendedName>
        <fullName evidence="5">Restriction of telomere capping protein 4</fullName>
    </recommendedName>
</protein>
<comment type="caution">
    <text evidence="10">The sequence shown here is derived from an EMBL/GenBank/DDBJ whole genome shotgun (WGS) entry which is preliminary data.</text>
</comment>
<evidence type="ECO:0000256" key="7">
    <source>
        <dbReference type="ARBA" id="ARBA00023242"/>
    </source>
</evidence>
<comment type="subcellular location">
    <subcellularLocation>
        <location evidence="3">Cytoplasm</location>
    </subcellularLocation>
    <subcellularLocation>
        <location evidence="2">Nucleus</location>
    </subcellularLocation>
</comment>
<comment type="similarity">
    <text evidence="4">Belongs to the RTC4 family.</text>
</comment>
<evidence type="ECO:0000313" key="11">
    <source>
        <dbReference type="Proteomes" id="UP000239156"/>
    </source>
</evidence>
<feature type="compositionally biased region" description="Low complexity" evidence="8">
    <location>
        <begin position="31"/>
        <end position="41"/>
    </location>
</feature>
<sequence length="355" mass="39660">MESLLDFLKFKIKFKKVVPPVQQKKKKKRCPSLTSLSTTPTEPQPTGPSQKRARTKSADVPSDPQGKAYGRSADCGPTPIDPAELAPTVAGPPVNLLENMTNTLSSRGMRLQIADPNEMIHPAFRPLTDAQSQLLKELEELEPPEMPEPITGFVCPFCSEPLPGPHLAELQKSYKWYQKKSKGFTKQLCWTVTGNYCELHQKEFKLIPQAHARGWPKEIDWPGLPTRVLAMKTSLWRVARKQIPSEFFVAAVKRWVRLGPSKAKSSYHGADNFHVEVPGYYGNKGHGSIFNTLELMFLNSKHISRTSALASPMNAEHLLRKVLVPEAREDSRDYGTALFHAVESDSDDASDSDSE</sequence>
<dbReference type="InterPro" id="IPR039024">
    <property type="entry name" value="RTC4"/>
</dbReference>
<keyword evidence="6" id="KW-0963">Cytoplasm</keyword>
<dbReference type="PANTHER" id="PTHR41391">
    <property type="entry name" value="RESTRICTION OF TELOMERE CAPPING PROTEIN 4"/>
    <property type="match status" value="1"/>
</dbReference>
<dbReference type="GO" id="GO:0005634">
    <property type="term" value="C:nucleus"/>
    <property type="evidence" value="ECO:0007669"/>
    <property type="project" value="UniProtKB-SubCell"/>
</dbReference>
<evidence type="ECO:0000256" key="1">
    <source>
        <dbReference type="ARBA" id="ARBA00002738"/>
    </source>
</evidence>
<keyword evidence="7" id="KW-0539">Nucleus</keyword>
<comment type="function">
    <text evidence="1">May be involved in a process influencing telomere capping.</text>
</comment>
<keyword evidence="11" id="KW-1185">Reference proteome</keyword>
<evidence type="ECO:0000256" key="8">
    <source>
        <dbReference type="SAM" id="MobiDB-lite"/>
    </source>
</evidence>
<reference evidence="10" key="1">
    <citation type="submission" date="2017-12" db="EMBL/GenBank/DDBJ databases">
        <title>Gene loss provides genomic basis for host adaptation in cereal stripe rust fungi.</title>
        <authorList>
            <person name="Xia C."/>
        </authorList>
    </citation>
    <scope>NUCLEOTIDE SEQUENCE [LARGE SCALE GENOMIC DNA]</scope>
    <source>
        <strain evidence="10">93-210</strain>
    </source>
</reference>
<evidence type="ECO:0000259" key="9">
    <source>
        <dbReference type="Pfam" id="PF14474"/>
    </source>
</evidence>
<name>A0A2S4UBV0_9BASI</name>
<gene>
    <name evidence="10" type="ORF">PSTT_16728</name>
</gene>
<dbReference type="GO" id="GO:0005737">
    <property type="term" value="C:cytoplasm"/>
    <property type="evidence" value="ECO:0007669"/>
    <property type="project" value="UniProtKB-SubCell"/>
</dbReference>
<dbReference type="InterPro" id="IPR028094">
    <property type="entry name" value="RTC4_C"/>
</dbReference>
<evidence type="ECO:0000256" key="3">
    <source>
        <dbReference type="ARBA" id="ARBA00004496"/>
    </source>
</evidence>
<evidence type="ECO:0000256" key="6">
    <source>
        <dbReference type="ARBA" id="ARBA00022490"/>
    </source>
</evidence>
<dbReference type="Pfam" id="PF14474">
    <property type="entry name" value="RTC4"/>
    <property type="match status" value="1"/>
</dbReference>
<evidence type="ECO:0000313" key="10">
    <source>
        <dbReference type="EMBL" id="POV94666.1"/>
    </source>
</evidence>
<feature type="region of interest" description="Disordered" evidence="8">
    <location>
        <begin position="20"/>
        <end position="91"/>
    </location>
</feature>
<evidence type="ECO:0000256" key="4">
    <source>
        <dbReference type="ARBA" id="ARBA00009461"/>
    </source>
</evidence>
<evidence type="ECO:0000256" key="2">
    <source>
        <dbReference type="ARBA" id="ARBA00004123"/>
    </source>
</evidence>
<dbReference type="VEuPathDB" id="FungiDB:PSTT_16728"/>